<organism evidence="17">
    <name type="scientific">Banana bunchy top virus</name>
    <name type="common">BBTV</name>
    <dbReference type="NCBI Taxonomy" id="12585"/>
    <lineage>
        <taxon>Viruses</taxon>
        <taxon>Monodnaviria</taxon>
        <taxon>Shotokuvirae</taxon>
        <taxon>Cressdnaviricota</taxon>
        <taxon>Arfiviricetes</taxon>
        <taxon>Mulpavirales</taxon>
        <taxon>Nanoviridae</taxon>
        <taxon>Babuvirus</taxon>
        <taxon>Babuvirus musae</taxon>
    </lineage>
</organism>
<dbReference type="InterPro" id="IPR049912">
    <property type="entry name" value="CRESS_DNA_REP"/>
</dbReference>
<dbReference type="GO" id="GO:0016787">
    <property type="term" value="F:hydrolase activity"/>
    <property type="evidence" value="ECO:0007669"/>
    <property type="project" value="UniProtKB-KW"/>
</dbReference>
<keyword evidence="14" id="KW-0190">Covalent protein-DNA linkage</keyword>
<evidence type="ECO:0000256" key="10">
    <source>
        <dbReference type="ARBA" id="ARBA00022759"/>
    </source>
</evidence>
<keyword evidence="9" id="KW-0547">Nucleotide-binding</keyword>
<evidence type="ECO:0000256" key="4">
    <source>
        <dbReference type="ARBA" id="ARBA00022679"/>
    </source>
</evidence>
<dbReference type="EMBL" id="U02312">
    <property type="protein sequence ID" value="AAA17783.1"/>
    <property type="molecule type" value="Unassigned_DNA"/>
</dbReference>
<keyword evidence="15" id="KW-0238">DNA-binding</keyword>
<evidence type="ECO:0000256" key="7">
    <source>
        <dbReference type="ARBA" id="ARBA00022722"/>
    </source>
</evidence>
<protein>
    <submittedName>
        <fullName evidence="17">Component 2</fullName>
    </submittedName>
</protein>
<keyword evidence="11" id="KW-0378">Hydrolase</keyword>
<dbReference type="Gene3D" id="3.40.1310.20">
    <property type="match status" value="1"/>
</dbReference>
<evidence type="ECO:0000256" key="3">
    <source>
        <dbReference type="ARBA" id="ARBA00022562"/>
    </source>
</evidence>
<evidence type="ECO:0000256" key="13">
    <source>
        <dbReference type="ARBA" id="ARBA00022840"/>
    </source>
</evidence>
<keyword evidence="13" id="KW-0067">ATP-binding</keyword>
<dbReference type="GO" id="GO:0046872">
    <property type="term" value="F:metal ion binding"/>
    <property type="evidence" value="ECO:0007669"/>
    <property type="project" value="UniProtKB-KW"/>
</dbReference>
<proteinExistence type="predicted"/>
<organismHost>
    <name type="scientific">Musa</name>
    <dbReference type="NCBI Taxonomy" id="4640"/>
</organismHost>
<comment type="subcellular location">
    <subcellularLocation>
        <location evidence="2">Host nucleus</location>
    </subcellularLocation>
</comment>
<dbReference type="GO" id="GO:0042025">
    <property type="term" value="C:host cell nucleus"/>
    <property type="evidence" value="ECO:0007669"/>
    <property type="project" value="UniProtKB-SubCell"/>
</dbReference>
<keyword evidence="4" id="KW-0808">Transferase</keyword>
<dbReference type="GO" id="GO:0005524">
    <property type="term" value="F:ATP binding"/>
    <property type="evidence" value="ECO:0007669"/>
    <property type="project" value="UniProtKB-KW"/>
</dbReference>
<evidence type="ECO:0000256" key="12">
    <source>
        <dbReference type="ARBA" id="ARBA00022806"/>
    </source>
</evidence>
<keyword evidence="10" id="KW-0255">Endonuclease</keyword>
<evidence type="ECO:0000256" key="8">
    <source>
        <dbReference type="ARBA" id="ARBA00022723"/>
    </source>
</evidence>
<evidence type="ECO:0000256" key="11">
    <source>
        <dbReference type="ARBA" id="ARBA00022801"/>
    </source>
</evidence>
<keyword evidence="5" id="KW-0548">Nucleotidyltransferase</keyword>
<dbReference type="PROSITE" id="PS52020">
    <property type="entry name" value="CRESS_DNA_REP"/>
    <property type="match status" value="1"/>
</dbReference>
<evidence type="ECO:0000313" key="17">
    <source>
        <dbReference type="EMBL" id="AAA17783.1"/>
    </source>
</evidence>
<keyword evidence="3" id="KW-1048">Host nucleus</keyword>
<feature type="domain" description="CRESS-DNA virus Rep endonuclease" evidence="16">
    <location>
        <begin position="2"/>
        <end position="102"/>
    </location>
</feature>
<reference evidence="17" key="1">
    <citation type="journal article" date="1994" name="Virology">
        <title>Genome characterization and identification of viral-associated dsDNA component of banana bunchy top virus.</title>
        <authorList>
            <person name="Yeh H.H."/>
            <person name="Su H.J."/>
            <person name="Chao Y.C."/>
        </authorList>
    </citation>
    <scope>NUCLEOTIDE SEQUENCE</scope>
</reference>
<accession>Q65391</accession>
<sequence>MSSPSLKWCFTLNYSSAAERENFLSLLKEEDVHYAVVGDEVAPATGQKHLQGYLSLKKKMPRRIEEEVWLPCSLGDCQRNRRREFEVLFQRNPNPRIRVSCC</sequence>
<dbReference type="GO" id="GO:0004386">
    <property type="term" value="F:helicase activity"/>
    <property type="evidence" value="ECO:0007669"/>
    <property type="project" value="UniProtKB-KW"/>
</dbReference>
<dbReference type="GO" id="GO:0016779">
    <property type="term" value="F:nucleotidyltransferase activity"/>
    <property type="evidence" value="ECO:0007669"/>
    <property type="project" value="UniProtKB-KW"/>
</dbReference>
<keyword evidence="8" id="KW-0479">Metal-binding</keyword>
<name>Q65391_BBTV</name>
<evidence type="ECO:0000256" key="2">
    <source>
        <dbReference type="ARBA" id="ARBA00004147"/>
    </source>
</evidence>
<evidence type="ECO:0000256" key="5">
    <source>
        <dbReference type="ARBA" id="ARBA00022695"/>
    </source>
</evidence>
<dbReference type="GO" id="GO:0006260">
    <property type="term" value="P:DNA replication"/>
    <property type="evidence" value="ECO:0007669"/>
    <property type="project" value="UniProtKB-KW"/>
</dbReference>
<evidence type="ECO:0000256" key="9">
    <source>
        <dbReference type="ARBA" id="ARBA00022741"/>
    </source>
</evidence>
<keyword evidence="6" id="KW-0235">DNA replication</keyword>
<comment type="cofactor">
    <cofactor evidence="1">
        <name>Mg(2+)</name>
        <dbReference type="ChEBI" id="CHEBI:18420"/>
    </cofactor>
</comment>
<evidence type="ECO:0000259" key="16">
    <source>
        <dbReference type="PROSITE" id="PS52020"/>
    </source>
</evidence>
<dbReference type="Pfam" id="PF02407">
    <property type="entry name" value="Viral_Rep"/>
    <property type="match status" value="1"/>
</dbReference>
<evidence type="ECO:0000256" key="14">
    <source>
        <dbReference type="ARBA" id="ARBA00023124"/>
    </source>
</evidence>
<evidence type="ECO:0000256" key="6">
    <source>
        <dbReference type="ARBA" id="ARBA00022705"/>
    </source>
</evidence>
<dbReference type="GO" id="GO:0004519">
    <property type="term" value="F:endonuclease activity"/>
    <property type="evidence" value="ECO:0007669"/>
    <property type="project" value="UniProtKB-KW"/>
</dbReference>
<keyword evidence="7" id="KW-0540">Nuclease</keyword>
<evidence type="ECO:0000256" key="15">
    <source>
        <dbReference type="ARBA" id="ARBA00023125"/>
    </source>
</evidence>
<evidence type="ECO:0000256" key="1">
    <source>
        <dbReference type="ARBA" id="ARBA00001946"/>
    </source>
</evidence>
<keyword evidence="12" id="KW-0347">Helicase</keyword>
<dbReference type="GO" id="GO:0003677">
    <property type="term" value="F:DNA binding"/>
    <property type="evidence" value="ECO:0007669"/>
    <property type="project" value="UniProtKB-KW"/>
</dbReference>